<evidence type="ECO:0008006" key="10">
    <source>
        <dbReference type="Google" id="ProtNLM"/>
    </source>
</evidence>
<evidence type="ECO:0000256" key="2">
    <source>
        <dbReference type="ARBA" id="ARBA00009976"/>
    </source>
</evidence>
<dbReference type="Proteomes" id="UP001432322">
    <property type="component" value="Unassembled WGS sequence"/>
</dbReference>
<proteinExistence type="inferred from homology"/>
<feature type="transmembrane region" description="Helical" evidence="7">
    <location>
        <begin position="201"/>
        <end position="218"/>
    </location>
</feature>
<dbReference type="AlphaFoldDB" id="A0AAV5VAK5"/>
<gene>
    <name evidence="8" type="ORF">PFISCL1PPCAC_7969</name>
</gene>
<dbReference type="Pfam" id="PF04142">
    <property type="entry name" value="Nuc_sug_transp"/>
    <property type="match status" value="1"/>
</dbReference>
<dbReference type="GO" id="GO:0015165">
    <property type="term" value="F:pyrimidine nucleotide-sugar transmembrane transporter activity"/>
    <property type="evidence" value="ECO:0007669"/>
    <property type="project" value="InterPro"/>
</dbReference>
<evidence type="ECO:0000313" key="9">
    <source>
        <dbReference type="Proteomes" id="UP001432322"/>
    </source>
</evidence>
<keyword evidence="5 7" id="KW-1133">Transmembrane helix</keyword>
<dbReference type="SUPFAM" id="SSF103481">
    <property type="entry name" value="Multidrug resistance efflux transporter EmrE"/>
    <property type="match status" value="1"/>
</dbReference>
<evidence type="ECO:0000256" key="5">
    <source>
        <dbReference type="ARBA" id="ARBA00022989"/>
    </source>
</evidence>
<dbReference type="PIRSF" id="PIRSF005799">
    <property type="entry name" value="UDP-gal_transpt"/>
    <property type="match status" value="1"/>
</dbReference>
<dbReference type="NCBIfam" id="TIGR00803">
    <property type="entry name" value="nst"/>
    <property type="match status" value="1"/>
</dbReference>
<evidence type="ECO:0000256" key="1">
    <source>
        <dbReference type="ARBA" id="ARBA00004141"/>
    </source>
</evidence>
<sequence length="388" mass="41775">MQIRSEHVPDPCLSMETASTCSAGCGTPESLVPEDSMKKDGSTALLIPGAGSPVKAAPKEMTASNSYKTLSLVVLIVQTTALVLVLRFSRTQKVEGPKYLSSTAVLMAEAVKVVTCFVVLFKECNFRFPVLINAIDRDVIQRPMDFLKMSVPAVLYVVQNNLLFLALSKLDAATYQVTYQLKILTTAFFTVVIMQRTLLKTQWVALLLLTGGVALVQMPSGDSSKAEVAHNSSEHFVGLIAVIAACLTSGFAGVFLEKILKQGSIGLWMRNLQLAFFSIFGALFMCWAYDGEAIGHGGLLQGYNGSVWTVVMLQAYGGLVIALVVKYADNILKGFAVSLSIILSSFVSWFFLGDFTPTLAFVAGGGLVIGSTFLYGYEPKKPSAVHSS</sequence>
<feature type="transmembrane region" description="Helical" evidence="7">
    <location>
        <begin position="358"/>
        <end position="377"/>
    </location>
</feature>
<keyword evidence="3" id="KW-0813">Transport</keyword>
<evidence type="ECO:0000256" key="7">
    <source>
        <dbReference type="SAM" id="Phobius"/>
    </source>
</evidence>
<keyword evidence="4 7" id="KW-0812">Transmembrane</keyword>
<comment type="caution">
    <text evidence="8">The sequence shown here is derived from an EMBL/GenBank/DDBJ whole genome shotgun (WGS) entry which is preliminary data.</text>
</comment>
<comment type="similarity">
    <text evidence="2">Belongs to the nucleotide-sugar transporter family. SLC35A subfamily.</text>
</comment>
<accession>A0AAV5VAK5</accession>
<feature type="transmembrane region" description="Helical" evidence="7">
    <location>
        <begin position="100"/>
        <end position="121"/>
    </location>
</feature>
<feature type="transmembrane region" description="Helical" evidence="7">
    <location>
        <begin position="332"/>
        <end position="352"/>
    </location>
</feature>
<feature type="transmembrane region" description="Helical" evidence="7">
    <location>
        <begin position="305"/>
        <end position="325"/>
    </location>
</feature>
<reference evidence="8" key="1">
    <citation type="submission" date="2023-10" db="EMBL/GenBank/DDBJ databases">
        <title>Genome assembly of Pristionchus species.</title>
        <authorList>
            <person name="Yoshida K."/>
            <person name="Sommer R.J."/>
        </authorList>
    </citation>
    <scope>NUCLEOTIDE SEQUENCE</scope>
    <source>
        <strain evidence="8">RS5133</strain>
    </source>
</reference>
<feature type="transmembrane region" description="Helical" evidence="7">
    <location>
        <begin position="69"/>
        <end position="88"/>
    </location>
</feature>
<protein>
    <recommendedName>
        <fullName evidence="10">UDP-N-acetylglucosamine transporter</fullName>
    </recommendedName>
</protein>
<comment type="subcellular location">
    <subcellularLocation>
        <location evidence="1">Membrane</location>
        <topology evidence="1">Multi-pass membrane protein</topology>
    </subcellularLocation>
</comment>
<dbReference type="PANTHER" id="PTHR10231">
    <property type="entry name" value="NUCLEOTIDE-SUGAR TRANSMEMBRANE TRANSPORTER"/>
    <property type="match status" value="1"/>
</dbReference>
<keyword evidence="9" id="KW-1185">Reference proteome</keyword>
<dbReference type="InterPro" id="IPR007271">
    <property type="entry name" value="Nuc_sug_transpt"/>
</dbReference>
<name>A0AAV5VAK5_9BILA</name>
<feature type="transmembrane region" description="Helical" evidence="7">
    <location>
        <begin position="272"/>
        <end position="290"/>
    </location>
</feature>
<keyword evidence="6 7" id="KW-0472">Membrane</keyword>
<dbReference type="EMBL" id="BTSY01000002">
    <property type="protein sequence ID" value="GMT16672.1"/>
    <property type="molecule type" value="Genomic_DNA"/>
</dbReference>
<evidence type="ECO:0000256" key="6">
    <source>
        <dbReference type="ARBA" id="ARBA00023136"/>
    </source>
</evidence>
<evidence type="ECO:0000256" key="3">
    <source>
        <dbReference type="ARBA" id="ARBA00022597"/>
    </source>
</evidence>
<feature type="transmembrane region" description="Helical" evidence="7">
    <location>
        <begin position="238"/>
        <end position="260"/>
    </location>
</feature>
<evidence type="ECO:0000256" key="4">
    <source>
        <dbReference type="ARBA" id="ARBA00022692"/>
    </source>
</evidence>
<keyword evidence="3" id="KW-0762">Sugar transport</keyword>
<dbReference type="GO" id="GO:0000139">
    <property type="term" value="C:Golgi membrane"/>
    <property type="evidence" value="ECO:0007669"/>
    <property type="project" value="InterPro"/>
</dbReference>
<evidence type="ECO:0000313" key="8">
    <source>
        <dbReference type="EMBL" id="GMT16672.1"/>
    </source>
</evidence>
<organism evidence="8 9">
    <name type="scientific">Pristionchus fissidentatus</name>
    <dbReference type="NCBI Taxonomy" id="1538716"/>
    <lineage>
        <taxon>Eukaryota</taxon>
        <taxon>Metazoa</taxon>
        <taxon>Ecdysozoa</taxon>
        <taxon>Nematoda</taxon>
        <taxon>Chromadorea</taxon>
        <taxon>Rhabditida</taxon>
        <taxon>Rhabditina</taxon>
        <taxon>Diplogasteromorpha</taxon>
        <taxon>Diplogasteroidea</taxon>
        <taxon>Neodiplogasteridae</taxon>
        <taxon>Pristionchus</taxon>
    </lineage>
</organism>
<dbReference type="InterPro" id="IPR037185">
    <property type="entry name" value="EmrE-like"/>
</dbReference>